<protein>
    <recommendedName>
        <fullName evidence="3">Protein yippee-like</fullName>
    </recommendedName>
</protein>
<dbReference type="InterPro" id="IPR034752">
    <property type="entry name" value="Mis18"/>
</dbReference>
<dbReference type="AlphaFoldDB" id="A0A059EZP2"/>
<comment type="similarity">
    <text evidence="3">Belongs to the yippee family.</text>
</comment>
<feature type="domain" description="Mis18" evidence="4">
    <location>
        <begin position="9"/>
        <end position="104"/>
    </location>
</feature>
<evidence type="ECO:0000259" key="4">
    <source>
        <dbReference type="PROSITE" id="PS51793"/>
    </source>
</evidence>
<dbReference type="HOGENOM" id="CLU_132771_0_0_1"/>
<reference evidence="5 6" key="2">
    <citation type="submission" date="2014-03" db="EMBL/GenBank/DDBJ databases">
        <title>The Genome Sequence of Anncaliia algerae insect isolate PRA339.</title>
        <authorList>
            <consortium name="The Broad Institute Genome Sequencing Platform"/>
            <consortium name="The Broad Institute Genome Sequencing Center for Infectious Disease"/>
            <person name="Cuomo C."/>
            <person name="Becnel J."/>
            <person name="Sanscrainte N."/>
            <person name="Walker B."/>
            <person name="Young S.K."/>
            <person name="Zeng Q."/>
            <person name="Gargeya S."/>
            <person name="Fitzgerald M."/>
            <person name="Haas B."/>
            <person name="Abouelleil A."/>
            <person name="Alvarado L."/>
            <person name="Arachchi H.M."/>
            <person name="Berlin A.M."/>
            <person name="Chapman S.B."/>
            <person name="Dewar J."/>
            <person name="Goldberg J."/>
            <person name="Griggs A."/>
            <person name="Gujja S."/>
            <person name="Hansen M."/>
            <person name="Howarth C."/>
            <person name="Imamovic A."/>
            <person name="Larimer J."/>
            <person name="McCowan C."/>
            <person name="Murphy C."/>
            <person name="Neiman D."/>
            <person name="Pearson M."/>
            <person name="Priest M."/>
            <person name="Roberts A."/>
            <person name="Saif S."/>
            <person name="Shea T."/>
            <person name="Sisk P."/>
            <person name="Sykes S."/>
            <person name="Wortman J."/>
            <person name="Nusbaum C."/>
            <person name="Birren B."/>
        </authorList>
    </citation>
    <scope>NUCLEOTIDE SEQUENCE [LARGE SCALE GENOMIC DNA]</scope>
    <source>
        <strain evidence="5 6">PRA339</strain>
    </source>
</reference>
<dbReference type="Proteomes" id="UP000030655">
    <property type="component" value="Unassembled WGS sequence"/>
</dbReference>
<sequence>MSENTLQNPFVVQCKNCLRIVADSFSLLNFKKEILLFSSISENIHLNDKEKDSDEPYDYKCKYLDLECLCSNVIGRKYLSVNENIQEMMLKFCIYKKCVISYQLGSNIEIKEHTLSSLAEEVSKLQKFCVYLHNKLEKKQDH</sequence>
<dbReference type="InterPro" id="IPR004910">
    <property type="entry name" value="Yippee/Mis18/Cereblon"/>
</dbReference>
<evidence type="ECO:0000256" key="1">
    <source>
        <dbReference type="ARBA" id="ARBA00022723"/>
    </source>
</evidence>
<dbReference type="VEuPathDB" id="MicrosporidiaDB:H312_02096"/>
<evidence type="ECO:0000313" key="5">
    <source>
        <dbReference type="EMBL" id="KCZ80498.1"/>
    </source>
</evidence>
<dbReference type="Pfam" id="PF03226">
    <property type="entry name" value="Yippee-Mis18"/>
    <property type="match status" value="1"/>
</dbReference>
<name>A0A059EZP2_9MICR</name>
<keyword evidence="1" id="KW-0479">Metal-binding</keyword>
<gene>
    <name evidence="5" type="ORF">H312_02096</name>
</gene>
<accession>A0A059EZP2</accession>
<dbReference type="EMBL" id="KK365178">
    <property type="protein sequence ID" value="KCZ80498.1"/>
    <property type="molecule type" value="Genomic_DNA"/>
</dbReference>
<keyword evidence="6" id="KW-1185">Reference proteome</keyword>
<evidence type="ECO:0000256" key="2">
    <source>
        <dbReference type="ARBA" id="ARBA00022833"/>
    </source>
</evidence>
<evidence type="ECO:0000256" key="3">
    <source>
        <dbReference type="RuleBase" id="RU110713"/>
    </source>
</evidence>
<organism evidence="5 6">
    <name type="scientific">Anncaliia algerae PRA339</name>
    <dbReference type="NCBI Taxonomy" id="1288291"/>
    <lineage>
        <taxon>Eukaryota</taxon>
        <taxon>Fungi</taxon>
        <taxon>Fungi incertae sedis</taxon>
        <taxon>Microsporidia</taxon>
        <taxon>Tubulinosematoidea</taxon>
        <taxon>Tubulinosematidae</taxon>
        <taxon>Anncaliia</taxon>
    </lineage>
</organism>
<proteinExistence type="inferred from homology"/>
<dbReference type="PROSITE" id="PS51793">
    <property type="entry name" value="MIS18"/>
    <property type="match status" value="1"/>
</dbReference>
<dbReference type="OrthoDB" id="74210at2759"/>
<evidence type="ECO:0000313" key="6">
    <source>
        <dbReference type="Proteomes" id="UP000030655"/>
    </source>
</evidence>
<keyword evidence="2" id="KW-0862">Zinc</keyword>
<reference evidence="6" key="1">
    <citation type="submission" date="2013-02" db="EMBL/GenBank/DDBJ databases">
        <authorList>
            <consortium name="The Broad Institute Genome Sequencing Platform"/>
            <person name="Cuomo C."/>
            <person name="Becnel J."/>
            <person name="Sanscrainte N."/>
            <person name="Walker B."/>
            <person name="Young S.K."/>
            <person name="Zeng Q."/>
            <person name="Gargeya S."/>
            <person name="Fitzgerald M."/>
            <person name="Haas B."/>
            <person name="Abouelleil A."/>
            <person name="Alvarado L."/>
            <person name="Arachchi H.M."/>
            <person name="Berlin A.M."/>
            <person name="Chapman S.B."/>
            <person name="Dewar J."/>
            <person name="Goldberg J."/>
            <person name="Griggs A."/>
            <person name="Gujja S."/>
            <person name="Hansen M."/>
            <person name="Howarth C."/>
            <person name="Imamovic A."/>
            <person name="Larimer J."/>
            <person name="McCowan C."/>
            <person name="Murphy C."/>
            <person name="Neiman D."/>
            <person name="Pearson M."/>
            <person name="Priest M."/>
            <person name="Roberts A."/>
            <person name="Saif S."/>
            <person name="Shea T."/>
            <person name="Sisk P."/>
            <person name="Sykes S."/>
            <person name="Wortman J."/>
            <person name="Nusbaum C."/>
            <person name="Birren B."/>
        </authorList>
    </citation>
    <scope>NUCLEOTIDE SEQUENCE [LARGE SCALE GENOMIC DNA]</scope>
    <source>
        <strain evidence="6">PRA339</strain>
    </source>
</reference>
<dbReference type="GO" id="GO:0046872">
    <property type="term" value="F:metal ion binding"/>
    <property type="evidence" value="ECO:0007669"/>
    <property type="project" value="UniProtKB-KW"/>
</dbReference>